<dbReference type="PANTHER" id="PTHR48059:SF30">
    <property type="entry name" value="OS06G0587000 PROTEIN"/>
    <property type="match status" value="1"/>
</dbReference>
<feature type="chain" id="PRO_5044848293" description="Disease resistance R13L4/SHOC-2-like LRR domain-containing protein" evidence="3">
    <location>
        <begin position="30"/>
        <end position="340"/>
    </location>
</feature>
<dbReference type="Pfam" id="PF23598">
    <property type="entry name" value="LRR_14"/>
    <property type="match status" value="1"/>
</dbReference>
<comment type="caution">
    <text evidence="5">The sequence shown here is derived from an EMBL/GenBank/DDBJ whole genome shotgun (WGS) entry which is preliminary data.</text>
</comment>
<evidence type="ECO:0000313" key="6">
    <source>
        <dbReference type="Proteomes" id="UP001605036"/>
    </source>
</evidence>
<evidence type="ECO:0000256" key="1">
    <source>
        <dbReference type="ARBA" id="ARBA00004196"/>
    </source>
</evidence>
<organism evidence="5 6">
    <name type="scientific">Riccia fluitans</name>
    <dbReference type="NCBI Taxonomy" id="41844"/>
    <lineage>
        <taxon>Eukaryota</taxon>
        <taxon>Viridiplantae</taxon>
        <taxon>Streptophyta</taxon>
        <taxon>Embryophyta</taxon>
        <taxon>Marchantiophyta</taxon>
        <taxon>Marchantiopsida</taxon>
        <taxon>Marchantiidae</taxon>
        <taxon>Marchantiales</taxon>
        <taxon>Ricciaceae</taxon>
        <taxon>Riccia</taxon>
    </lineage>
</organism>
<evidence type="ECO:0000256" key="2">
    <source>
        <dbReference type="ARBA" id="ARBA00022737"/>
    </source>
</evidence>
<reference evidence="5 6" key="1">
    <citation type="submission" date="2024-09" db="EMBL/GenBank/DDBJ databases">
        <title>Chromosome-scale assembly of Riccia fluitans.</title>
        <authorList>
            <person name="Paukszto L."/>
            <person name="Sawicki J."/>
            <person name="Karawczyk K."/>
            <person name="Piernik-Szablinska J."/>
            <person name="Szczecinska M."/>
            <person name="Mazdziarz M."/>
        </authorList>
    </citation>
    <scope>NUCLEOTIDE SEQUENCE [LARGE SCALE GENOMIC DNA]</scope>
    <source>
        <strain evidence="5">Rf_01</strain>
        <tissue evidence="5">Aerial parts of the thallus</tissue>
    </source>
</reference>
<dbReference type="InterPro" id="IPR055414">
    <property type="entry name" value="LRR_R13L4/SHOC2-like"/>
</dbReference>
<evidence type="ECO:0000313" key="5">
    <source>
        <dbReference type="EMBL" id="KAL2635924.1"/>
    </source>
</evidence>
<feature type="signal peptide" evidence="3">
    <location>
        <begin position="1"/>
        <end position="29"/>
    </location>
</feature>
<dbReference type="PANTHER" id="PTHR48059">
    <property type="entry name" value="POLYGALACTURONASE INHIBITOR 1"/>
    <property type="match status" value="1"/>
</dbReference>
<gene>
    <name evidence="5" type="ORF">R1flu_007403</name>
</gene>
<dbReference type="Gene3D" id="3.80.10.10">
    <property type="entry name" value="Ribonuclease Inhibitor"/>
    <property type="match status" value="2"/>
</dbReference>
<name>A0ABD1YZW7_9MARC</name>
<dbReference type="SUPFAM" id="SSF52058">
    <property type="entry name" value="L domain-like"/>
    <property type="match status" value="1"/>
</dbReference>
<protein>
    <recommendedName>
        <fullName evidence="4">Disease resistance R13L4/SHOC-2-like LRR domain-containing protein</fullName>
    </recommendedName>
</protein>
<keyword evidence="6" id="KW-1185">Reference proteome</keyword>
<dbReference type="InterPro" id="IPR051848">
    <property type="entry name" value="PGIP"/>
</dbReference>
<dbReference type="InterPro" id="IPR001611">
    <property type="entry name" value="Leu-rich_rpt"/>
</dbReference>
<sequence length="340" mass="37786">MVSSGAMWVSWPQVSLLVWVLVLFKVGGAFNASQELDTLILFRKYIFMGIYWEEDDQAGRMTGKIEFEQNCLWESWNEIDKSPCAWFGISCTSDGSVRAIDLPGCNLQFSDSTFEDGSRGLRGLENLQQFRLTGSYIGGINFTESLCTLVSLQELDLSDGSLVEDLPDCLNQLGNLRHLHLDGNFFRGSIPRLDNLTKLQVFSISRNKLSGPIGSHLNDLVSLVDLDLSSNHFSGSIPLLTNLVNLKNLNINNNNLIGFEDPAFPGPQNLTRLLASGNQLQGTLPVGIVQMLQLEVINMSFNQFTGEIPEGIIRQVERSFWLDLSNNQLGGSCRGTHSYQ</sequence>
<evidence type="ECO:0000259" key="4">
    <source>
        <dbReference type="Pfam" id="PF23598"/>
    </source>
</evidence>
<dbReference type="PROSITE" id="PS51450">
    <property type="entry name" value="LRR"/>
    <property type="match status" value="2"/>
</dbReference>
<dbReference type="AlphaFoldDB" id="A0ABD1YZW7"/>
<accession>A0ABD1YZW7</accession>
<keyword evidence="2" id="KW-0677">Repeat</keyword>
<proteinExistence type="predicted"/>
<evidence type="ECO:0000256" key="3">
    <source>
        <dbReference type="SAM" id="SignalP"/>
    </source>
</evidence>
<dbReference type="FunFam" id="3.80.10.10:FF:000383">
    <property type="entry name" value="Leucine-rich repeat receptor protein kinase EMS1"/>
    <property type="match status" value="1"/>
</dbReference>
<dbReference type="Proteomes" id="UP001605036">
    <property type="component" value="Unassembled WGS sequence"/>
</dbReference>
<keyword evidence="3" id="KW-0732">Signal</keyword>
<feature type="domain" description="Disease resistance R13L4/SHOC-2-like LRR" evidence="4">
    <location>
        <begin position="98"/>
        <end position="304"/>
    </location>
</feature>
<dbReference type="InterPro" id="IPR032675">
    <property type="entry name" value="LRR_dom_sf"/>
</dbReference>
<comment type="subcellular location">
    <subcellularLocation>
        <location evidence="1">Cell envelope</location>
    </subcellularLocation>
</comment>
<dbReference type="EMBL" id="JBHFFA010000003">
    <property type="protein sequence ID" value="KAL2635924.1"/>
    <property type="molecule type" value="Genomic_DNA"/>
</dbReference>